<keyword evidence="3" id="KW-0808">Transferase</keyword>
<dbReference type="GO" id="GO:0005524">
    <property type="term" value="F:ATP binding"/>
    <property type="evidence" value="ECO:0007669"/>
    <property type="project" value="UniProtKB-UniRule"/>
</dbReference>
<dbReference type="PROSITE" id="PS50011">
    <property type="entry name" value="PROTEIN_KINASE_DOM"/>
    <property type="match status" value="1"/>
</dbReference>
<feature type="binding site" evidence="12">
    <location>
        <position position="332"/>
    </location>
    <ligand>
        <name>ATP</name>
        <dbReference type="ChEBI" id="CHEBI:30616"/>
    </ligand>
</feature>
<dbReference type="Gene3D" id="1.10.510.10">
    <property type="entry name" value="Transferase(Phosphotransferase) domain 1"/>
    <property type="match status" value="1"/>
</dbReference>
<dbReference type="InterPro" id="IPR025287">
    <property type="entry name" value="WAK_GUB"/>
</dbReference>
<dbReference type="Proteomes" id="UP001188597">
    <property type="component" value="Unassembled WGS sequence"/>
</dbReference>
<evidence type="ECO:0000256" key="2">
    <source>
        <dbReference type="ARBA" id="ARBA00022527"/>
    </source>
</evidence>
<dbReference type="Gene3D" id="3.30.200.20">
    <property type="entry name" value="Phosphorylase Kinase, domain 1"/>
    <property type="match status" value="1"/>
</dbReference>
<protein>
    <recommendedName>
        <fullName evidence="14">Protein kinase domain-containing protein</fullName>
    </recommendedName>
</protein>
<dbReference type="EMBL" id="JAVXUP010002621">
    <property type="protein sequence ID" value="KAK3002286.1"/>
    <property type="molecule type" value="Genomic_DNA"/>
</dbReference>
<reference evidence="15" key="1">
    <citation type="submission" date="2022-12" db="EMBL/GenBank/DDBJ databases">
        <title>Draft genome assemblies for two species of Escallonia (Escalloniales).</title>
        <authorList>
            <person name="Chanderbali A."/>
            <person name="Dervinis C."/>
            <person name="Anghel I."/>
            <person name="Soltis D."/>
            <person name="Soltis P."/>
            <person name="Zapata F."/>
        </authorList>
    </citation>
    <scope>NUCLEOTIDE SEQUENCE</scope>
    <source>
        <strain evidence="15">UCBG64.0493</strain>
        <tissue evidence="15">Leaf</tissue>
    </source>
</reference>
<dbReference type="GO" id="GO:0016020">
    <property type="term" value="C:membrane"/>
    <property type="evidence" value="ECO:0007669"/>
    <property type="project" value="UniProtKB-SubCell"/>
</dbReference>
<accession>A0AA88V5S0</accession>
<comment type="caution">
    <text evidence="15">The sequence shown here is derived from an EMBL/GenBank/DDBJ whole genome shotgun (WGS) entry which is preliminary data.</text>
</comment>
<keyword evidence="8 12" id="KW-0067">ATP-binding</keyword>
<keyword evidence="4" id="KW-0812">Transmembrane</keyword>
<evidence type="ECO:0000256" key="13">
    <source>
        <dbReference type="SAM" id="SignalP"/>
    </source>
</evidence>
<keyword evidence="5 13" id="KW-0732">Signal</keyword>
<evidence type="ECO:0000256" key="1">
    <source>
        <dbReference type="ARBA" id="ARBA00004479"/>
    </source>
</evidence>
<dbReference type="Pfam" id="PF00069">
    <property type="entry name" value="Pkinase"/>
    <property type="match status" value="1"/>
</dbReference>
<gene>
    <name evidence="15" type="ORF">RJ639_021248</name>
</gene>
<feature type="signal peptide" evidence="13">
    <location>
        <begin position="1"/>
        <end position="18"/>
    </location>
</feature>
<proteinExistence type="predicted"/>
<evidence type="ECO:0000256" key="11">
    <source>
        <dbReference type="ARBA" id="ARBA00023180"/>
    </source>
</evidence>
<keyword evidence="16" id="KW-1185">Reference proteome</keyword>
<evidence type="ECO:0000259" key="14">
    <source>
        <dbReference type="PROSITE" id="PS50011"/>
    </source>
</evidence>
<feature type="domain" description="Protein kinase" evidence="14">
    <location>
        <begin position="304"/>
        <end position="590"/>
    </location>
</feature>
<dbReference type="InterPro" id="IPR011009">
    <property type="entry name" value="Kinase-like_dom_sf"/>
</dbReference>
<evidence type="ECO:0000256" key="3">
    <source>
        <dbReference type="ARBA" id="ARBA00022679"/>
    </source>
</evidence>
<keyword evidence="6 12" id="KW-0547">Nucleotide-binding</keyword>
<dbReference type="InterPro" id="IPR045874">
    <property type="entry name" value="LRK10/LRL21-25-like"/>
</dbReference>
<evidence type="ECO:0000256" key="6">
    <source>
        <dbReference type="ARBA" id="ARBA00022741"/>
    </source>
</evidence>
<dbReference type="InterPro" id="IPR000719">
    <property type="entry name" value="Prot_kinase_dom"/>
</dbReference>
<dbReference type="GO" id="GO:0004674">
    <property type="term" value="F:protein serine/threonine kinase activity"/>
    <property type="evidence" value="ECO:0007669"/>
    <property type="project" value="UniProtKB-KW"/>
</dbReference>
<dbReference type="AlphaFoldDB" id="A0AA88V5S0"/>
<keyword evidence="11" id="KW-0325">Glycoprotein</keyword>
<dbReference type="GO" id="GO:0030247">
    <property type="term" value="F:polysaccharide binding"/>
    <property type="evidence" value="ECO:0007669"/>
    <property type="project" value="InterPro"/>
</dbReference>
<evidence type="ECO:0000256" key="5">
    <source>
        <dbReference type="ARBA" id="ARBA00022729"/>
    </source>
</evidence>
<keyword evidence="10" id="KW-0472">Membrane</keyword>
<dbReference type="FunFam" id="1.10.510.10:FF:000590">
    <property type="entry name" value="PR5-like receptor kinase"/>
    <property type="match status" value="1"/>
</dbReference>
<dbReference type="FunFam" id="3.30.200.20:FF:000178">
    <property type="entry name" value="serine/threonine-protein kinase PBS1-like"/>
    <property type="match status" value="1"/>
</dbReference>
<keyword evidence="2" id="KW-0723">Serine/threonine-protein kinase</keyword>
<dbReference type="PANTHER" id="PTHR27009">
    <property type="entry name" value="RUST RESISTANCE KINASE LR10-RELATED"/>
    <property type="match status" value="1"/>
</dbReference>
<organism evidence="15 16">
    <name type="scientific">Escallonia herrerae</name>
    <dbReference type="NCBI Taxonomy" id="1293975"/>
    <lineage>
        <taxon>Eukaryota</taxon>
        <taxon>Viridiplantae</taxon>
        <taxon>Streptophyta</taxon>
        <taxon>Embryophyta</taxon>
        <taxon>Tracheophyta</taxon>
        <taxon>Spermatophyta</taxon>
        <taxon>Magnoliopsida</taxon>
        <taxon>eudicotyledons</taxon>
        <taxon>Gunneridae</taxon>
        <taxon>Pentapetalae</taxon>
        <taxon>asterids</taxon>
        <taxon>campanulids</taxon>
        <taxon>Escalloniales</taxon>
        <taxon>Escalloniaceae</taxon>
        <taxon>Escallonia</taxon>
    </lineage>
</organism>
<dbReference type="PROSITE" id="PS00107">
    <property type="entry name" value="PROTEIN_KINASE_ATP"/>
    <property type="match status" value="1"/>
</dbReference>
<comment type="subcellular location">
    <subcellularLocation>
        <location evidence="1">Membrane</location>
        <topology evidence="1">Single-pass type I membrane protein</topology>
    </subcellularLocation>
</comment>
<dbReference type="Pfam" id="PF13947">
    <property type="entry name" value="GUB_WAK_bind"/>
    <property type="match status" value="1"/>
</dbReference>
<dbReference type="SUPFAM" id="SSF56112">
    <property type="entry name" value="Protein kinase-like (PK-like)"/>
    <property type="match status" value="1"/>
</dbReference>
<evidence type="ECO:0000313" key="15">
    <source>
        <dbReference type="EMBL" id="KAK3002286.1"/>
    </source>
</evidence>
<keyword evidence="7" id="KW-0418">Kinase</keyword>
<evidence type="ECO:0000256" key="8">
    <source>
        <dbReference type="ARBA" id="ARBA00022840"/>
    </source>
</evidence>
<sequence length="616" mass="69088">MLRARLVVVVGLMALVCALLLGTPSAKRTRNLQQDEYCSPSSCGNIRNIAFPFWLRGDHRRCGKRSLELVCENNRTVMYPGAGKYYVEDISYINQIIRLVDVGLDKDDFCSILRISSPKPYLVVPINHTYLEADWGAAIYCVTCPSPVDSPKYVNFSSCTAHCYFYAVVDTTGSDDPSIIHDTCTVGLACPYLGLGDVDSSNLSISSVHRELIRGFEMSWLYDDYRLPFKERVSEYFQNLWYFLRGGCLVGRTSIGIVCLILVLAYKYRRRHLSMDDSIESFLQGHNNFMPIRYSYSEIKQMTKCFNDKLGEGGYGSVFKAKLRSGRFVAVKLLGKSKASGQDFISEVGTIGRIHHVNVVQLIGFCVEGSKRALVYEFMPNASLDKFIFSGREKKTPLSWDTIYEIALGVARGIEYLHRGCDVQILHFDIKPHNILLDENLVPKVSDFGLAKLYSTDDSIVSLTAARGTLGYIAPELFFKSIGGVSYKADVYSFGMLLMEMVGRRKNVNACADHSSKIYFPSWIYDRIEQGEDMELGNVSEDVGKLARKMTLVALWCIQMKPVDRPSMSKVLDMLEGEVGLLQIPPKPTFYPQEVSVAEDLGILSSSSDIDISITN</sequence>
<dbReference type="InterPro" id="IPR008271">
    <property type="entry name" value="Ser/Thr_kinase_AS"/>
</dbReference>
<evidence type="ECO:0000313" key="16">
    <source>
        <dbReference type="Proteomes" id="UP001188597"/>
    </source>
</evidence>
<evidence type="ECO:0000256" key="4">
    <source>
        <dbReference type="ARBA" id="ARBA00022692"/>
    </source>
</evidence>
<dbReference type="PROSITE" id="PS00108">
    <property type="entry name" value="PROTEIN_KINASE_ST"/>
    <property type="match status" value="1"/>
</dbReference>
<evidence type="ECO:0000256" key="10">
    <source>
        <dbReference type="ARBA" id="ARBA00023136"/>
    </source>
</evidence>
<name>A0AA88V5S0_9ASTE</name>
<evidence type="ECO:0000256" key="9">
    <source>
        <dbReference type="ARBA" id="ARBA00022989"/>
    </source>
</evidence>
<feature type="chain" id="PRO_5041727685" description="Protein kinase domain-containing protein" evidence="13">
    <location>
        <begin position="19"/>
        <end position="616"/>
    </location>
</feature>
<evidence type="ECO:0000256" key="7">
    <source>
        <dbReference type="ARBA" id="ARBA00022777"/>
    </source>
</evidence>
<dbReference type="SMART" id="SM00220">
    <property type="entry name" value="S_TKc"/>
    <property type="match status" value="1"/>
</dbReference>
<keyword evidence="9" id="KW-1133">Transmembrane helix</keyword>
<evidence type="ECO:0000256" key="12">
    <source>
        <dbReference type="PROSITE-ProRule" id="PRU10141"/>
    </source>
</evidence>
<dbReference type="InterPro" id="IPR017441">
    <property type="entry name" value="Protein_kinase_ATP_BS"/>
</dbReference>